<evidence type="ECO:0000256" key="5">
    <source>
        <dbReference type="ARBA" id="ARBA00022777"/>
    </source>
</evidence>
<evidence type="ECO:0000256" key="8">
    <source>
        <dbReference type="ARBA" id="ARBA00048679"/>
    </source>
</evidence>
<dbReference type="SUPFAM" id="SSF56112">
    <property type="entry name" value="Protein kinase-like (PK-like)"/>
    <property type="match status" value="1"/>
</dbReference>
<dbReference type="Gene3D" id="1.10.510.10">
    <property type="entry name" value="Transferase(Phosphotransferase) domain 1"/>
    <property type="match status" value="1"/>
</dbReference>
<evidence type="ECO:0000313" key="11">
    <source>
        <dbReference type="EMBL" id="HGN89600.1"/>
    </source>
</evidence>
<gene>
    <name evidence="12" type="ORF">ENM30_00155</name>
    <name evidence="11" type="ORF">ENT82_00505</name>
    <name evidence="10" type="ORF">ENU43_01325</name>
</gene>
<dbReference type="AlphaFoldDB" id="A0A7C4E090"/>
<dbReference type="GO" id="GO:0004674">
    <property type="term" value="F:protein serine/threonine kinase activity"/>
    <property type="evidence" value="ECO:0007669"/>
    <property type="project" value="UniProtKB-KW"/>
</dbReference>
<dbReference type="EMBL" id="DRXG01000002">
    <property type="protein sequence ID" value="HHN51705.1"/>
    <property type="molecule type" value="Genomic_DNA"/>
</dbReference>
<dbReference type="InterPro" id="IPR018934">
    <property type="entry name" value="RIO_dom"/>
</dbReference>
<reference evidence="11" key="1">
    <citation type="journal article" date="2020" name="mSystems">
        <title>Genome- and Community-Level Interaction Insights into Carbon Utilization and Element Cycling Functions of Hydrothermarchaeota in Hydrothermal Sediment.</title>
        <authorList>
            <person name="Zhou Z."/>
            <person name="Liu Y."/>
            <person name="Xu W."/>
            <person name="Pan J."/>
            <person name="Luo Z.H."/>
            <person name="Li M."/>
        </authorList>
    </citation>
    <scope>NUCLEOTIDE SEQUENCE [LARGE SCALE GENOMIC DNA]</scope>
    <source>
        <strain evidence="12">SpSt-1073</strain>
        <strain evidence="11">SpSt-613</strain>
        <strain evidence="10">SpSt-669</strain>
    </source>
</reference>
<evidence type="ECO:0000259" key="9">
    <source>
        <dbReference type="Pfam" id="PF01163"/>
    </source>
</evidence>
<keyword evidence="3" id="KW-0808">Transferase</keyword>
<dbReference type="EMBL" id="DTAD01000008">
    <property type="protein sequence ID" value="HGN89600.1"/>
    <property type="molecule type" value="Genomic_DNA"/>
</dbReference>
<evidence type="ECO:0000256" key="1">
    <source>
        <dbReference type="ARBA" id="ARBA00012513"/>
    </source>
</evidence>
<dbReference type="EMBL" id="DTCM01000014">
    <property type="protein sequence ID" value="HGL40296.1"/>
    <property type="molecule type" value="Genomic_DNA"/>
</dbReference>
<comment type="caution">
    <text evidence="11">The sequence shown here is derived from an EMBL/GenBank/DDBJ whole genome shotgun (WGS) entry which is preliminary data.</text>
</comment>
<proteinExistence type="predicted"/>
<dbReference type="GO" id="GO:0005524">
    <property type="term" value="F:ATP binding"/>
    <property type="evidence" value="ECO:0007669"/>
    <property type="project" value="UniProtKB-KW"/>
</dbReference>
<keyword evidence="4" id="KW-0547">Nucleotide-binding</keyword>
<comment type="catalytic activity">
    <reaction evidence="7">
        <text>L-threonyl-[protein] + ATP = O-phospho-L-threonyl-[protein] + ADP + H(+)</text>
        <dbReference type="Rhea" id="RHEA:46608"/>
        <dbReference type="Rhea" id="RHEA-COMP:11060"/>
        <dbReference type="Rhea" id="RHEA-COMP:11605"/>
        <dbReference type="ChEBI" id="CHEBI:15378"/>
        <dbReference type="ChEBI" id="CHEBI:30013"/>
        <dbReference type="ChEBI" id="CHEBI:30616"/>
        <dbReference type="ChEBI" id="CHEBI:61977"/>
        <dbReference type="ChEBI" id="CHEBI:456216"/>
        <dbReference type="EC" id="2.7.11.1"/>
    </reaction>
</comment>
<keyword evidence="5" id="KW-0418">Kinase</keyword>
<evidence type="ECO:0000256" key="2">
    <source>
        <dbReference type="ARBA" id="ARBA00022527"/>
    </source>
</evidence>
<organism evidence="11">
    <name type="scientific">Caldiarchaeum subterraneum</name>
    <dbReference type="NCBI Taxonomy" id="311458"/>
    <lineage>
        <taxon>Archaea</taxon>
        <taxon>Nitrososphaerota</taxon>
        <taxon>Candidatus Caldarchaeales</taxon>
        <taxon>Candidatus Caldarchaeaceae</taxon>
        <taxon>Candidatus Caldarchaeum</taxon>
    </lineage>
</organism>
<feature type="domain" description="RIO-type" evidence="9">
    <location>
        <begin position="96"/>
        <end position="203"/>
    </location>
</feature>
<evidence type="ECO:0000313" key="12">
    <source>
        <dbReference type="EMBL" id="HHN51705.1"/>
    </source>
</evidence>
<evidence type="ECO:0000256" key="3">
    <source>
        <dbReference type="ARBA" id="ARBA00022679"/>
    </source>
</evidence>
<evidence type="ECO:0000313" key="10">
    <source>
        <dbReference type="EMBL" id="HGL40296.1"/>
    </source>
</evidence>
<dbReference type="Pfam" id="PF01163">
    <property type="entry name" value="RIO1"/>
    <property type="match status" value="1"/>
</dbReference>
<protein>
    <recommendedName>
        <fullName evidence="1">non-specific serine/threonine protein kinase</fullName>
        <ecNumber evidence="1">2.7.11.1</ecNumber>
    </recommendedName>
</protein>
<sequence length="252" mass="28048">MSQIHRQLRFLSLNQLREKEVDLSLLAYPSGEAGRVSEVLRELEALGVAGIGVAESSGKLSPFLLGKGVRGMVFLGLLDETRVAVKVARTDAAVPTMEQEATHLGKANTVNVGPRLFKHSPHIIVMEYVEGETLAEFITTRSRVEIAEIVAKILDQAYLLDKIHLDHGQLSNSSDHIIISPGGKPTIIDYSHSSQQRRPRNVTAFTSYLIRTILRERKNDPTLLTLLKQYKEKQDETIYITLKETVARLIAA</sequence>
<name>A0A7C4E090_CALS0</name>
<dbReference type="EC" id="2.7.11.1" evidence="1"/>
<evidence type="ECO:0000256" key="6">
    <source>
        <dbReference type="ARBA" id="ARBA00022840"/>
    </source>
</evidence>
<keyword evidence="6" id="KW-0067">ATP-binding</keyword>
<accession>A0A7C4E090</accession>
<evidence type="ECO:0000256" key="7">
    <source>
        <dbReference type="ARBA" id="ARBA00047899"/>
    </source>
</evidence>
<comment type="catalytic activity">
    <reaction evidence="8">
        <text>L-seryl-[protein] + ATP = O-phospho-L-seryl-[protein] + ADP + H(+)</text>
        <dbReference type="Rhea" id="RHEA:17989"/>
        <dbReference type="Rhea" id="RHEA-COMP:9863"/>
        <dbReference type="Rhea" id="RHEA-COMP:11604"/>
        <dbReference type="ChEBI" id="CHEBI:15378"/>
        <dbReference type="ChEBI" id="CHEBI:29999"/>
        <dbReference type="ChEBI" id="CHEBI:30616"/>
        <dbReference type="ChEBI" id="CHEBI:83421"/>
        <dbReference type="ChEBI" id="CHEBI:456216"/>
        <dbReference type="EC" id="2.7.11.1"/>
    </reaction>
</comment>
<evidence type="ECO:0000256" key="4">
    <source>
        <dbReference type="ARBA" id="ARBA00022741"/>
    </source>
</evidence>
<keyword evidence="2" id="KW-0723">Serine/threonine-protein kinase</keyword>
<dbReference type="InterPro" id="IPR011009">
    <property type="entry name" value="Kinase-like_dom_sf"/>
</dbReference>